<dbReference type="RefSeq" id="WP_275228893.1">
    <property type="nucleotide sequence ID" value="NZ_JARESE010000047.1"/>
</dbReference>
<proteinExistence type="predicted"/>
<keyword evidence="2 6" id="KW-0349">Heme</keyword>
<keyword evidence="7" id="KW-0732">Signal</keyword>
<evidence type="ECO:0000256" key="5">
    <source>
        <dbReference type="ARBA" id="ARBA00023004"/>
    </source>
</evidence>
<dbReference type="EMBL" id="JARESE010000047">
    <property type="protein sequence ID" value="MDE8652804.1"/>
    <property type="molecule type" value="Genomic_DNA"/>
</dbReference>
<evidence type="ECO:0000256" key="2">
    <source>
        <dbReference type="ARBA" id="ARBA00022617"/>
    </source>
</evidence>
<dbReference type="SUPFAM" id="SSF46626">
    <property type="entry name" value="Cytochrome c"/>
    <property type="match status" value="1"/>
</dbReference>
<evidence type="ECO:0000256" key="7">
    <source>
        <dbReference type="SAM" id="SignalP"/>
    </source>
</evidence>
<protein>
    <submittedName>
        <fullName evidence="9">C-type cytochrome</fullName>
    </submittedName>
</protein>
<evidence type="ECO:0000256" key="6">
    <source>
        <dbReference type="PROSITE-ProRule" id="PRU00433"/>
    </source>
</evidence>
<evidence type="ECO:0000313" key="10">
    <source>
        <dbReference type="Proteomes" id="UP001216253"/>
    </source>
</evidence>
<dbReference type="InterPro" id="IPR009056">
    <property type="entry name" value="Cyt_c-like_dom"/>
</dbReference>
<sequence>MRVLVLGMGMVIGGALLAGSAAPRGNAARGGDLYRTKCGACHSLDNNRVGPAHRGVVGRRSGTAPGFRYSRALSSSNIVWTPANLDRWLTAPTLMVPGTAMGFRLASPQDRADVIAYLQQNGSAR</sequence>
<evidence type="ECO:0000313" key="9">
    <source>
        <dbReference type="EMBL" id="MDE8652804.1"/>
    </source>
</evidence>
<dbReference type="Gene3D" id="1.10.760.10">
    <property type="entry name" value="Cytochrome c-like domain"/>
    <property type="match status" value="1"/>
</dbReference>
<keyword evidence="4" id="KW-0249">Electron transport</keyword>
<feature type="signal peptide" evidence="7">
    <location>
        <begin position="1"/>
        <end position="18"/>
    </location>
</feature>
<dbReference type="PROSITE" id="PS51007">
    <property type="entry name" value="CYTC"/>
    <property type="match status" value="1"/>
</dbReference>
<accession>A0ABT5WRY3</accession>
<dbReference type="PRINTS" id="PR00604">
    <property type="entry name" value="CYTCHRMECIAB"/>
</dbReference>
<keyword evidence="3 6" id="KW-0479">Metal-binding</keyword>
<keyword evidence="10" id="KW-1185">Reference proteome</keyword>
<keyword evidence="1" id="KW-0813">Transport</keyword>
<evidence type="ECO:0000256" key="1">
    <source>
        <dbReference type="ARBA" id="ARBA00022448"/>
    </source>
</evidence>
<dbReference type="Pfam" id="PF00034">
    <property type="entry name" value="Cytochrom_C"/>
    <property type="match status" value="1"/>
</dbReference>
<name>A0ABT5WRY3_9SPHN</name>
<dbReference type="InterPro" id="IPR002327">
    <property type="entry name" value="Cyt_c_1A/1B"/>
</dbReference>
<dbReference type="InterPro" id="IPR036909">
    <property type="entry name" value="Cyt_c-like_dom_sf"/>
</dbReference>
<organism evidence="9 10">
    <name type="scientific">Novosphingobium album</name>
    <name type="common">ex Liu et al. 2023</name>
    <dbReference type="NCBI Taxonomy" id="3031130"/>
    <lineage>
        <taxon>Bacteria</taxon>
        <taxon>Pseudomonadati</taxon>
        <taxon>Pseudomonadota</taxon>
        <taxon>Alphaproteobacteria</taxon>
        <taxon>Sphingomonadales</taxon>
        <taxon>Sphingomonadaceae</taxon>
        <taxon>Novosphingobium</taxon>
    </lineage>
</organism>
<feature type="chain" id="PRO_5047216610" evidence="7">
    <location>
        <begin position="19"/>
        <end position="125"/>
    </location>
</feature>
<reference evidence="9 10" key="1">
    <citation type="submission" date="2023-03" db="EMBL/GenBank/DDBJ databases">
        <title>NovoSphingobium album sp. nov. isolated from polycyclic aromatic hydrocarbons- and heavy-metal polluted soil.</title>
        <authorList>
            <person name="Liu Z."/>
            <person name="Wang K."/>
        </authorList>
    </citation>
    <scope>NUCLEOTIDE SEQUENCE [LARGE SCALE GENOMIC DNA]</scope>
    <source>
        <strain evidence="9 10">H3SJ31-1</strain>
    </source>
</reference>
<evidence type="ECO:0000256" key="4">
    <source>
        <dbReference type="ARBA" id="ARBA00022982"/>
    </source>
</evidence>
<feature type="domain" description="Cytochrome c" evidence="8">
    <location>
        <begin position="25"/>
        <end position="122"/>
    </location>
</feature>
<dbReference type="PANTHER" id="PTHR11961">
    <property type="entry name" value="CYTOCHROME C"/>
    <property type="match status" value="1"/>
</dbReference>
<dbReference type="Proteomes" id="UP001216253">
    <property type="component" value="Unassembled WGS sequence"/>
</dbReference>
<gene>
    <name evidence="9" type="ORF">PYV00_13940</name>
</gene>
<evidence type="ECO:0000256" key="3">
    <source>
        <dbReference type="ARBA" id="ARBA00022723"/>
    </source>
</evidence>
<comment type="caution">
    <text evidence="9">The sequence shown here is derived from an EMBL/GenBank/DDBJ whole genome shotgun (WGS) entry which is preliminary data.</text>
</comment>
<evidence type="ECO:0000259" key="8">
    <source>
        <dbReference type="PROSITE" id="PS51007"/>
    </source>
</evidence>
<keyword evidence="5 6" id="KW-0408">Iron</keyword>